<name>A0A2T4R715_STAHY</name>
<gene>
    <name evidence="1" type="ORF">BUZ57_10260</name>
</gene>
<dbReference type="Proteomes" id="UP000285625">
    <property type="component" value="Unassembled WGS sequence"/>
</dbReference>
<accession>A0A2T4R715</accession>
<proteinExistence type="predicted"/>
<dbReference type="InterPro" id="IPR022742">
    <property type="entry name" value="Hydrolase_4"/>
</dbReference>
<dbReference type="InterPro" id="IPR029058">
    <property type="entry name" value="AB_hydrolase_fold"/>
</dbReference>
<dbReference type="STRING" id="1284.SHYC_02055"/>
<dbReference type="AlphaFoldDB" id="A0A2T4R715"/>
<dbReference type="SUPFAM" id="SSF53474">
    <property type="entry name" value="alpha/beta-Hydrolases"/>
    <property type="match status" value="1"/>
</dbReference>
<reference evidence="1 2" key="1">
    <citation type="journal article" date="2016" name="Front. Microbiol.">
        <title>Comprehensive Phylogenetic Analysis of Bovine Non-aureus Staphylococci Species Based on Whole-Genome Sequencing.</title>
        <authorList>
            <person name="Naushad S."/>
            <person name="Barkema H.W."/>
            <person name="Luby C."/>
            <person name="Condas L.A."/>
            <person name="Nobrega D.B."/>
            <person name="Carson D.A."/>
            <person name="De Buck J."/>
        </authorList>
    </citation>
    <scope>NUCLEOTIDE SEQUENCE [LARGE SCALE GENOMIC DNA]</scope>
    <source>
        <strain evidence="1 2">SNUC 5959</strain>
    </source>
</reference>
<dbReference type="Pfam" id="PF12146">
    <property type="entry name" value="Hydrolase_4"/>
    <property type="match status" value="1"/>
</dbReference>
<dbReference type="RefSeq" id="WP_107632755.1">
    <property type="nucleotide sequence ID" value="NZ_CP103964.1"/>
</dbReference>
<dbReference type="PANTHER" id="PTHR42886">
    <property type="entry name" value="RE40534P-RELATED"/>
    <property type="match status" value="1"/>
</dbReference>
<comment type="caution">
    <text evidence="1">The sequence shown here is derived from an EMBL/GenBank/DDBJ whole genome shotgun (WGS) entry which is preliminary data.</text>
</comment>
<sequence>MLFNHYEPYTVKLSHHDGDVLEMVTIGDNDSENAIVLLHGAIMNYKIMTVFAKYLHHAKLIFINCPGRGKSTSLSRMDHNLEDYATRINEALEQEIAHSNIKRMAMIGYSMGGLIATKIAGYNTLPITHLVYLNSAAKIDYKELRISKLFYEVFKDIKPDHQDGMIKSIPEFILDQGVSKKHSDKFNFTEYLAPVDAMITDLMYTLKADYLDDIDKIEHMPKVLFLLGEDDVIFPNKDSAVTVEKFEARHAEVKSIIYPEVGHLDFLRVLDKGSGGNIGSIEHNINAWLNMSQSKTSNELS</sequence>
<dbReference type="GO" id="GO:0016787">
    <property type="term" value="F:hydrolase activity"/>
    <property type="evidence" value="ECO:0007669"/>
    <property type="project" value="UniProtKB-KW"/>
</dbReference>
<protein>
    <submittedName>
        <fullName evidence="1">Alpha/beta hydrolase</fullName>
    </submittedName>
</protein>
<evidence type="ECO:0000313" key="2">
    <source>
        <dbReference type="Proteomes" id="UP000285625"/>
    </source>
</evidence>
<keyword evidence="1" id="KW-0378">Hydrolase</keyword>
<dbReference type="PANTHER" id="PTHR42886:SF29">
    <property type="entry name" value="PUMMELIG, ISOFORM A"/>
    <property type="match status" value="1"/>
</dbReference>
<dbReference type="Gene3D" id="3.40.50.1820">
    <property type="entry name" value="alpha/beta hydrolase"/>
    <property type="match status" value="1"/>
</dbReference>
<organism evidence="1 2">
    <name type="scientific">Staphylococcus hyicus</name>
    <dbReference type="NCBI Taxonomy" id="1284"/>
    <lineage>
        <taxon>Bacteria</taxon>
        <taxon>Bacillati</taxon>
        <taxon>Bacillota</taxon>
        <taxon>Bacilli</taxon>
        <taxon>Bacillales</taxon>
        <taxon>Staphylococcaceae</taxon>
        <taxon>Staphylococcus</taxon>
    </lineage>
</organism>
<dbReference type="EMBL" id="QXVO01000037">
    <property type="protein sequence ID" value="RIO43825.1"/>
    <property type="molecule type" value="Genomic_DNA"/>
</dbReference>
<evidence type="ECO:0000313" key="1">
    <source>
        <dbReference type="EMBL" id="RIO43825.1"/>
    </source>
</evidence>